<keyword evidence="5" id="KW-0436">Ligase</keyword>
<dbReference type="InterPro" id="IPR006162">
    <property type="entry name" value="Ppantetheine_attach_site"/>
</dbReference>
<comment type="similarity">
    <text evidence="2">Belongs to the ATP-dependent AMP-binding enzyme family.</text>
</comment>
<dbReference type="GO" id="GO:0044550">
    <property type="term" value="P:secondary metabolite biosynthetic process"/>
    <property type="evidence" value="ECO:0007669"/>
    <property type="project" value="UniProtKB-ARBA"/>
</dbReference>
<dbReference type="GO" id="GO:0016874">
    <property type="term" value="F:ligase activity"/>
    <property type="evidence" value="ECO:0007669"/>
    <property type="project" value="UniProtKB-KW"/>
</dbReference>
<dbReference type="SUPFAM" id="SSF47336">
    <property type="entry name" value="ACP-like"/>
    <property type="match status" value="2"/>
</dbReference>
<dbReference type="Pfam" id="PF00550">
    <property type="entry name" value="PP-binding"/>
    <property type="match status" value="2"/>
</dbReference>
<keyword evidence="6" id="KW-0677">Repeat</keyword>
<dbReference type="RefSeq" id="WP_188172546.1">
    <property type="nucleotide sequence ID" value="NZ_JACVVD010000001.1"/>
</dbReference>
<evidence type="ECO:0000259" key="9">
    <source>
        <dbReference type="PROSITE" id="PS50075"/>
    </source>
</evidence>
<name>A0A926KM02_9BACL</name>
<dbReference type="SUPFAM" id="SSF52777">
    <property type="entry name" value="CoA-dependent acyltransferases"/>
    <property type="match status" value="6"/>
</dbReference>
<dbReference type="PANTHER" id="PTHR45527:SF14">
    <property type="entry name" value="PLIPASTATIN SYNTHASE SUBUNIT B"/>
    <property type="match status" value="1"/>
</dbReference>
<comment type="cofactor">
    <cofactor evidence="1">
        <name>pantetheine 4'-phosphate</name>
        <dbReference type="ChEBI" id="CHEBI:47942"/>
    </cofactor>
</comment>
<dbReference type="InterPro" id="IPR023213">
    <property type="entry name" value="CAT-like_dom_sf"/>
</dbReference>
<dbReference type="EMBL" id="JACVVD010000001">
    <property type="protein sequence ID" value="MBD0378728.1"/>
    <property type="molecule type" value="Genomic_DNA"/>
</dbReference>
<evidence type="ECO:0000313" key="10">
    <source>
        <dbReference type="EMBL" id="MBD0378728.1"/>
    </source>
</evidence>
<evidence type="ECO:0000256" key="3">
    <source>
        <dbReference type="ARBA" id="ARBA00022450"/>
    </source>
</evidence>
<dbReference type="CDD" id="cd19534">
    <property type="entry name" value="E_NRPS"/>
    <property type="match status" value="1"/>
</dbReference>
<dbReference type="GO" id="GO:0043041">
    <property type="term" value="P:amino acid activation for nonribosomal peptide biosynthetic process"/>
    <property type="evidence" value="ECO:0007669"/>
    <property type="project" value="TreeGrafter"/>
</dbReference>
<dbReference type="InterPro" id="IPR025110">
    <property type="entry name" value="AMP-bd_C"/>
</dbReference>
<dbReference type="FunFam" id="3.30.300.30:FF:000010">
    <property type="entry name" value="Enterobactin synthetase component F"/>
    <property type="match status" value="2"/>
</dbReference>
<dbReference type="CDD" id="cd17643">
    <property type="entry name" value="A_NRPS_Cytc1-like"/>
    <property type="match status" value="1"/>
</dbReference>
<evidence type="ECO:0000256" key="8">
    <source>
        <dbReference type="ARBA" id="ARBA00023268"/>
    </source>
</evidence>
<gene>
    <name evidence="10" type="ORF">ICC18_01150</name>
</gene>
<reference evidence="10" key="1">
    <citation type="submission" date="2020-09" db="EMBL/GenBank/DDBJ databases">
        <title>Draft Genome Sequence of Paenibacillus sp. WST5.</title>
        <authorList>
            <person name="Bao Z."/>
        </authorList>
    </citation>
    <scope>NUCLEOTIDE SEQUENCE</scope>
    <source>
        <strain evidence="10">WST5</strain>
    </source>
</reference>
<comment type="caution">
    <text evidence="10">The sequence shown here is derived from an EMBL/GenBank/DDBJ whole genome shotgun (WGS) entry which is preliminary data.</text>
</comment>
<dbReference type="InterPro" id="IPR001242">
    <property type="entry name" value="Condensation_dom"/>
</dbReference>
<dbReference type="InterPro" id="IPR045851">
    <property type="entry name" value="AMP-bd_C_sf"/>
</dbReference>
<dbReference type="Gene3D" id="1.10.1200.10">
    <property type="entry name" value="ACP-like"/>
    <property type="match status" value="2"/>
</dbReference>
<dbReference type="Pfam" id="PF00501">
    <property type="entry name" value="AMP-binding"/>
    <property type="match status" value="2"/>
</dbReference>
<dbReference type="CDD" id="cd19543">
    <property type="entry name" value="DCL_NRPS"/>
    <property type="match status" value="1"/>
</dbReference>
<dbReference type="Gene3D" id="3.40.50.980">
    <property type="match status" value="4"/>
</dbReference>
<dbReference type="InterPro" id="IPR020459">
    <property type="entry name" value="AMP-binding"/>
</dbReference>
<protein>
    <submittedName>
        <fullName evidence="10">Amino acid adenylation domain-containing protein</fullName>
    </submittedName>
</protein>
<dbReference type="FunFam" id="3.40.50.12780:FF:000012">
    <property type="entry name" value="Non-ribosomal peptide synthetase"/>
    <property type="match status" value="2"/>
</dbReference>
<feature type="domain" description="Carrier" evidence="9">
    <location>
        <begin position="969"/>
        <end position="1044"/>
    </location>
</feature>
<dbReference type="GO" id="GO:0005829">
    <property type="term" value="C:cytosol"/>
    <property type="evidence" value="ECO:0007669"/>
    <property type="project" value="TreeGrafter"/>
</dbReference>
<evidence type="ECO:0000256" key="4">
    <source>
        <dbReference type="ARBA" id="ARBA00022553"/>
    </source>
</evidence>
<dbReference type="PROSITE" id="PS00012">
    <property type="entry name" value="PHOSPHOPANTETHEINE"/>
    <property type="match status" value="1"/>
</dbReference>
<dbReference type="NCBIfam" id="NF003417">
    <property type="entry name" value="PRK04813.1"/>
    <property type="match status" value="2"/>
</dbReference>
<dbReference type="Pfam" id="PF13193">
    <property type="entry name" value="AMP-binding_C"/>
    <property type="match status" value="2"/>
</dbReference>
<evidence type="ECO:0000256" key="6">
    <source>
        <dbReference type="ARBA" id="ARBA00022737"/>
    </source>
</evidence>
<dbReference type="PROSITE" id="PS00455">
    <property type="entry name" value="AMP_BINDING"/>
    <property type="match status" value="2"/>
</dbReference>
<dbReference type="GO" id="GO:0031177">
    <property type="term" value="F:phosphopantetheine binding"/>
    <property type="evidence" value="ECO:0007669"/>
    <property type="project" value="TreeGrafter"/>
</dbReference>
<dbReference type="FunFam" id="1.10.1200.10:FF:000005">
    <property type="entry name" value="Nonribosomal peptide synthetase 1"/>
    <property type="match status" value="2"/>
</dbReference>
<evidence type="ECO:0000256" key="1">
    <source>
        <dbReference type="ARBA" id="ARBA00001957"/>
    </source>
</evidence>
<dbReference type="InterPro" id="IPR000873">
    <property type="entry name" value="AMP-dep_synth/lig_dom"/>
</dbReference>
<dbReference type="FunFam" id="3.40.50.980:FF:000002">
    <property type="entry name" value="Enterobactin synthetase component F"/>
    <property type="match status" value="1"/>
</dbReference>
<dbReference type="CDD" id="cd19531">
    <property type="entry name" value="LCL_NRPS-like"/>
    <property type="match status" value="1"/>
</dbReference>
<evidence type="ECO:0000256" key="5">
    <source>
        <dbReference type="ARBA" id="ARBA00022598"/>
    </source>
</evidence>
<keyword evidence="3" id="KW-0596">Phosphopantetheine</keyword>
<dbReference type="CDD" id="cd05930">
    <property type="entry name" value="A_NRPS"/>
    <property type="match status" value="1"/>
</dbReference>
<dbReference type="InterPro" id="IPR010071">
    <property type="entry name" value="AA_adenyl_dom"/>
</dbReference>
<dbReference type="PROSITE" id="PS50075">
    <property type="entry name" value="CARRIER"/>
    <property type="match status" value="2"/>
</dbReference>
<dbReference type="Gene3D" id="2.30.38.10">
    <property type="entry name" value="Luciferase, Domain 3"/>
    <property type="match status" value="2"/>
</dbReference>
<dbReference type="InterPro" id="IPR009081">
    <property type="entry name" value="PP-bd_ACP"/>
</dbReference>
<dbReference type="GO" id="GO:0008610">
    <property type="term" value="P:lipid biosynthetic process"/>
    <property type="evidence" value="ECO:0007669"/>
    <property type="project" value="UniProtKB-ARBA"/>
</dbReference>
<keyword evidence="4" id="KW-0597">Phosphoprotein</keyword>
<dbReference type="Gene3D" id="3.30.559.30">
    <property type="entry name" value="Nonribosomal peptide synthetase, condensation domain"/>
    <property type="match status" value="3"/>
</dbReference>
<dbReference type="Proteomes" id="UP000650466">
    <property type="component" value="Unassembled WGS sequence"/>
</dbReference>
<feature type="domain" description="Carrier" evidence="9">
    <location>
        <begin position="2010"/>
        <end position="2084"/>
    </location>
</feature>
<keyword evidence="8" id="KW-0511">Multifunctional enzyme</keyword>
<evidence type="ECO:0000313" key="11">
    <source>
        <dbReference type="Proteomes" id="UP000650466"/>
    </source>
</evidence>
<evidence type="ECO:0000256" key="2">
    <source>
        <dbReference type="ARBA" id="ARBA00006432"/>
    </source>
</evidence>
<sequence>MKKSDTIQKVYPLTPMQEGMLFHTIMDPDSNAYHNLLQAGLYGRLDVSLFEQSFNVLIAEYDILRTAFVHQNLQRPRQVVLKERSIKLHFEQIDHLYETERQRYIETYISERHAGRYNLAKDIPMHIAVFQTAEQEYRFIWSHHHILMDGWGLGIVINRLFQIYEMLKNNKPLEQEAVYPYSDYIKWLEKQDKDEALAYWQTYLDGYEQSAHLPKATASQDSLYKKQEISFVIDETTTRRLTQLAGSCQTTLNTVFQTIWGLLLSKYSFTNDVVFGSVVSGRPSQVRGIEKMVGLFINTIPVRISYHGDQSFNGLLAEAQRNTLASEPYHFVPLYDIQSQDGHKQDLFDHIVIFENYPVAKELQNNDWDHTLGFAIGDVQVEEQTNYPLNIVVAPGSELLIKLSFDAAVYAADWISGIEGHMKQVFAQVAADPGVLLKHIQIVTEQEKRQILNSFNDTEIRYQEQGQSLHALFEEQVEKTPQQTAIVCGELSLTYRELNERANSLARKLRDKGIGKDSIVAIMAERSLEMAVGLLAILKAGGAYVPCDPEYPAERIRYLLEDSGAQIILSQADLIHKIGESGCEFLDLQDEANDTSDVTDLSTAVGVSDLAYMIYTSGTTGMPKGVVVEHQAIVNTIQWRKEEYGFGTDDRVLLFLSFSFDAFVSSFFAPLVSGSTVVMARDEEAKDPLALKKLITSAQITHFSCVPSLYAAILETMDAEKPSLLKAVTLGGENISASLLEKSKRIFPGAEIINEYGPTENSVVSTVCRNLEPGVPVTIGHPIANSQAYIVDQHHQLLPIGVKGELCVAGAGLARGYWNRETLTLETFIDNSFVPGTRMYKTGDLAMWLPNGDIEFIGRIDHQVKIRGYRIELGEVEEAIAGHRLVNEAVVIDVEDGDGQKALAVYYTLESEATAGELKDDLLRELPSYMVPSYFMRMERLPLTPNGKVDRKALPKPDGEWNSAASYVAPANVTEANLLTLWQEILKTETIGVTDNFFENGGHSLKAMLLISKMHQELKVEVPIKVLFEKPTIRQIARYIHGADEQAHSEIRPVDMRDYYPVSSAQKRMFVLNRLDPDGTSSNMPGAMLLEGPLDAERLRGAFQSLVARHDTLRTSFDTVDGEPVQIIHTQVELMIDIKEANEEEKAALLSQFIRPFDLSKAPLLRVEIVRLAAERHLLMFDLHHIISDGISMGLLVKDFMLLYQGNSLPELTIQYKDYSVWQREWAESEAMKRQEAFWLETLGGDLPVLEFPTDEPRPLVQSFEGDKVIVHTGKTLQEALNRLASESGATLFMVMMAAYNVLLSKYSRQEDIVVGTPIAGRFHPDLGPIIGMFVGTLALRNQPEGKLTFVEFLAEVKRNLLQAYDHQDYPFETLVEKLDVRRDMSRNPLFDTMLVLQNFELESMELDGISISPYQMDNPIAKFDLTVEAREDEAGIELCFIYRTKLFKKATVQRIAEHFLNLLQAAVSDPHQTISHMDMLSEAEKRQLLVDFNDTAAQYPDSMTLHGMFEKQAACWPDRIAVVFGGERMTYRELNERANRLARELRFYGVQPDDRVGLLVERSLDMIVGILATLKAGGAYVPLDPDYPQDRLLYMLDDCGARVLLTQPHLTGDVPFRGAMLDMGNPELYGGDGSNLKPVNQPSDMAYIIYTSGTTGKPKGVMIEHRNVVRLMVNDRIPFDFHERDVWTVFHSFCFDFSVWEMYGALLFGGTCVIVSKPVAQNPKAFAQLLRDEGVTVLNQTPTAFYSLIHEELERQDNDLRVRYVIFGGEALNPIMLKPWKAKYTQTHLINMYGITETTVHVTYKEITEADMETSLSNIGRPIPTLTSYIFDTEKRLVPIGVAGELYVGGDGVARGYLNREELTAERFVANPYKPEERLYRSGDLARLLPGGEMEYLGRIDHQVKIRGHRIELGEIETQLLKHEAIREVVVMALDDDQGQKFLCAYLLSDRELTVSELRAHASEDLPAYMIPSHFVRLPQIPMTSNGKVDRKALPKPDGGLQTGAEYIAPHSELEQTLVQIWQEVLGSERIGIRDNFFDLGGDSIKGIQVASRLFKHGLQLEMKDLFRYPFIEELVELVTRVKREISQETVTGEVGLTPIQQWFFNEQFAGQHHWNQSVMLHKPDGFDSASLEKALRQLAGHHDALRMVYTEKDGRIVQVNRSLEGEGETIGFERFDFTGTDTSKVESLIAAEANRIQRSFDLSQGPLWKAALFQTDDGDHLLLVAHHLIVDGISWRILFEDLAISYAHSAKGEEAVLQEKTDSFQYWSQRLTAYAESKELLQEIAYWKQLENTQVDRLYKDFAVETSLLGESATVEMTLSREETEQLLKHVHHAYHTEMNDILLTALVLAVQDWGQTDRIAVQLEGHGREEIMGDVNISRTIGWFTSMYPVVLDLKDAGDVSAGIKLVKETLRQIPNKGVGYDILKYLTPEDKRSGLQFRIKPEICFNYLGQFDSDLAHNAFGPSKFDMGEPINPDSHRTYPIIMNGMAANGELSFRISYSPRQYEESTVERLSAAFKDHLLLIIEHCLNKEESERTASDFSSKGLTNAEVDDIFELLGEKL</sequence>
<accession>A0A926KM02</accession>
<proteinExistence type="inferred from homology"/>
<keyword evidence="7" id="KW-0045">Antibiotic biosynthesis</keyword>
<dbReference type="InterPro" id="IPR010060">
    <property type="entry name" value="NRPS_synth"/>
</dbReference>
<organism evidence="10 11">
    <name type="scientific">Paenibacillus sedimenti</name>
    <dbReference type="NCBI Taxonomy" id="2770274"/>
    <lineage>
        <taxon>Bacteria</taxon>
        <taxon>Bacillati</taxon>
        <taxon>Bacillota</taxon>
        <taxon>Bacilli</taxon>
        <taxon>Bacillales</taxon>
        <taxon>Paenibacillaceae</taxon>
        <taxon>Paenibacillus</taxon>
    </lineage>
</organism>
<dbReference type="InterPro" id="IPR020845">
    <property type="entry name" value="AMP-binding_CS"/>
</dbReference>
<evidence type="ECO:0000256" key="7">
    <source>
        <dbReference type="ARBA" id="ARBA00023194"/>
    </source>
</evidence>
<dbReference type="FunFam" id="3.40.50.980:FF:000001">
    <property type="entry name" value="Non-ribosomal peptide synthetase"/>
    <property type="match status" value="2"/>
</dbReference>
<keyword evidence="11" id="KW-1185">Reference proteome</keyword>
<dbReference type="Gene3D" id="3.30.300.30">
    <property type="match status" value="2"/>
</dbReference>
<dbReference type="FunFam" id="2.30.38.10:FF:000001">
    <property type="entry name" value="Non-ribosomal peptide synthetase PvdI"/>
    <property type="match status" value="2"/>
</dbReference>
<dbReference type="PANTHER" id="PTHR45527">
    <property type="entry name" value="NONRIBOSOMAL PEPTIDE SYNTHETASE"/>
    <property type="match status" value="1"/>
</dbReference>
<dbReference type="GO" id="GO:0017000">
    <property type="term" value="P:antibiotic biosynthetic process"/>
    <property type="evidence" value="ECO:0007669"/>
    <property type="project" value="UniProtKB-KW"/>
</dbReference>
<dbReference type="Pfam" id="PF00668">
    <property type="entry name" value="Condensation"/>
    <property type="match status" value="3"/>
</dbReference>
<dbReference type="NCBIfam" id="TIGR01733">
    <property type="entry name" value="AA-adenyl-dom"/>
    <property type="match status" value="2"/>
</dbReference>
<dbReference type="Gene3D" id="3.30.559.10">
    <property type="entry name" value="Chloramphenicol acetyltransferase-like domain"/>
    <property type="match status" value="3"/>
</dbReference>
<dbReference type="InterPro" id="IPR036736">
    <property type="entry name" value="ACP-like_sf"/>
</dbReference>
<dbReference type="NCBIfam" id="TIGR01720">
    <property type="entry name" value="NRPS-para261"/>
    <property type="match status" value="1"/>
</dbReference>
<dbReference type="PRINTS" id="PR00154">
    <property type="entry name" value="AMPBINDING"/>
</dbReference>
<dbReference type="SUPFAM" id="SSF56801">
    <property type="entry name" value="Acetyl-CoA synthetase-like"/>
    <property type="match status" value="2"/>
</dbReference>